<dbReference type="Pfam" id="PF14310">
    <property type="entry name" value="Fn3-like"/>
    <property type="match status" value="1"/>
</dbReference>
<dbReference type="EMBL" id="NPIC01000007">
    <property type="protein sequence ID" value="RDL34762.1"/>
    <property type="molecule type" value="Genomic_DNA"/>
</dbReference>
<evidence type="ECO:0000256" key="1">
    <source>
        <dbReference type="ARBA" id="ARBA00000448"/>
    </source>
</evidence>
<dbReference type="UniPathway" id="UPA00696"/>
<keyword evidence="10 11" id="KW-0624">Polysaccharide degradation</keyword>
<feature type="signal peptide" evidence="13">
    <location>
        <begin position="1"/>
        <end position="19"/>
    </location>
</feature>
<dbReference type="InterPro" id="IPR002772">
    <property type="entry name" value="Glyco_hydro_3_C"/>
</dbReference>
<protein>
    <recommendedName>
        <fullName evidence="4 11">beta-glucosidase</fullName>
        <ecNumber evidence="4 11">3.2.1.21</ecNumber>
    </recommendedName>
</protein>
<evidence type="ECO:0000313" key="16">
    <source>
        <dbReference type="Proteomes" id="UP000254866"/>
    </source>
</evidence>
<dbReference type="SMART" id="SM01217">
    <property type="entry name" value="Fn3_like"/>
    <property type="match status" value="1"/>
</dbReference>
<dbReference type="STRING" id="2656787.A0A370THT6"/>
<proteinExistence type="inferred from homology"/>
<dbReference type="PANTHER" id="PTHR42715">
    <property type="entry name" value="BETA-GLUCOSIDASE"/>
    <property type="match status" value="1"/>
</dbReference>
<comment type="caution">
    <text evidence="15">The sequence shown here is derived from an EMBL/GenBank/DDBJ whole genome shotgun (WGS) entry which is preliminary data.</text>
</comment>
<dbReference type="GeneID" id="43600739"/>
<dbReference type="GO" id="GO:0030245">
    <property type="term" value="P:cellulose catabolic process"/>
    <property type="evidence" value="ECO:0007669"/>
    <property type="project" value="UniProtKB-UniPathway"/>
</dbReference>
<dbReference type="FunFam" id="3.40.50.1700:FF:000003">
    <property type="entry name" value="Probable beta-glucosidase"/>
    <property type="match status" value="1"/>
</dbReference>
<feature type="chain" id="PRO_5016934897" description="beta-glucosidase" evidence="13">
    <location>
        <begin position="20"/>
        <end position="841"/>
    </location>
</feature>
<dbReference type="InterPro" id="IPR050288">
    <property type="entry name" value="Cellulose_deg_GH3"/>
</dbReference>
<keyword evidence="6 11" id="KW-0378">Hydrolase</keyword>
<dbReference type="RefSeq" id="XP_031867744.1">
    <property type="nucleotide sequence ID" value="XM_032016513.1"/>
</dbReference>
<dbReference type="InterPro" id="IPR017853">
    <property type="entry name" value="GH"/>
</dbReference>
<evidence type="ECO:0000256" key="10">
    <source>
        <dbReference type="ARBA" id="ARBA00023326"/>
    </source>
</evidence>
<evidence type="ECO:0000313" key="15">
    <source>
        <dbReference type="EMBL" id="RDL34762.1"/>
    </source>
</evidence>
<dbReference type="Gene3D" id="2.60.40.10">
    <property type="entry name" value="Immunoglobulins"/>
    <property type="match status" value="1"/>
</dbReference>
<keyword evidence="9 11" id="KW-0326">Glycosidase</keyword>
<dbReference type="Pfam" id="PF01915">
    <property type="entry name" value="Glyco_hydro_3_C"/>
    <property type="match status" value="1"/>
</dbReference>
<dbReference type="SUPFAM" id="SSF51445">
    <property type="entry name" value="(Trans)glycosidases"/>
    <property type="match status" value="1"/>
</dbReference>
<dbReference type="InterPro" id="IPR019800">
    <property type="entry name" value="Glyco_hydro_3_AS"/>
</dbReference>
<evidence type="ECO:0000259" key="14">
    <source>
        <dbReference type="SMART" id="SM01217"/>
    </source>
</evidence>
<sequence>MLWAASLGSAVALAALASAQHDGDHSPPSYPSPWMRGGNGWQDAYIKAKDFVSQLTLLEKVNLTTGVGWEGEACVGNTGSIPRLNFRGLCLQDGPLGIRFADQNSAFPAGVNAAATWTTRLFKTRGNAMGSEHRGKGIDAQLGPVAGGLGRVPAGGRNWEGFSPDPVLTGVAMAETIKGIQDANVIATAKHFIMNEQEFNREALSDGTPAYSANIDDKTMHELYLWPFADAVRAGVGSIMCSYNRINNSYGSENSYTLNHLLKNELDFQGFVMSDWWAQHSGVASAFAGLDMSMAGDQNLGSGNTHWGFHLTEAVLNGTIPQWRLDDMVVRIMAAYYKVGRDTARVDVNFNSWTKETFGYRHAGAKEGYEQVNFHVNVQGDHARLIREIGGASTVLLKNTNNALPLKKPSSIAVIGEDAHDSPDGPNGCDDRGCDKGTLAMGWGSGTANFPYLIAPVTALKAQAARDKTKFTNVSDNYDLSAVTAAVTGAEAAIVFGNADSGEAYITVDGNQGDRKNLTLWGDADALIAHVASINPNTIVVLHTVGPVIVEALKNNPNVTAILWAGLPGQESGNAITDILYGARNPSAKSVFTWGKKREDWGVDVVYKKTSDNPQLNFNEGVFIDYRHFDANEIEPSYEFGFGLSYTNYSYSNLQIEKKSPGPYEPTLGKTEPAPTFGTIDMDPANAQFPPGFHIVNKYIYPFLNGTAIPTGLPQTFPKGANDSSSQPKLGAGGSGGGNRQLYDVMYTVTATVTNTGAVKGTEIPQLYISLGAPTDPKVVLRGFDDLILDPKESRTFKYDITRRDISNWDTASQNWVISEFPKTVYVGASSRNLPLSGKLS</sequence>
<evidence type="ECO:0000256" key="8">
    <source>
        <dbReference type="ARBA" id="ARBA00023277"/>
    </source>
</evidence>
<dbReference type="EC" id="3.2.1.21" evidence="4 11"/>
<evidence type="ECO:0000256" key="7">
    <source>
        <dbReference type="ARBA" id="ARBA00023180"/>
    </source>
</evidence>
<evidence type="ECO:0000256" key="9">
    <source>
        <dbReference type="ARBA" id="ARBA00023295"/>
    </source>
</evidence>
<dbReference type="AlphaFoldDB" id="A0A370THT6"/>
<organism evidence="15 16">
    <name type="scientific">Venustampulla echinocandica</name>
    <dbReference type="NCBI Taxonomy" id="2656787"/>
    <lineage>
        <taxon>Eukaryota</taxon>
        <taxon>Fungi</taxon>
        <taxon>Dikarya</taxon>
        <taxon>Ascomycota</taxon>
        <taxon>Pezizomycotina</taxon>
        <taxon>Leotiomycetes</taxon>
        <taxon>Helotiales</taxon>
        <taxon>Pleuroascaceae</taxon>
        <taxon>Venustampulla</taxon>
    </lineage>
</organism>
<dbReference type="FunFam" id="3.20.20.300:FF:000002">
    <property type="entry name" value="Probable beta-glucosidase"/>
    <property type="match status" value="1"/>
</dbReference>
<keyword evidence="8 11" id="KW-0119">Carbohydrate metabolism</keyword>
<dbReference type="Gene3D" id="3.40.50.1700">
    <property type="entry name" value="Glycoside hydrolase family 3 C-terminal domain"/>
    <property type="match status" value="1"/>
</dbReference>
<keyword evidence="5 13" id="KW-0732">Signal</keyword>
<evidence type="ECO:0000256" key="11">
    <source>
        <dbReference type="RuleBase" id="RU361161"/>
    </source>
</evidence>
<feature type="domain" description="Fibronectin type III-like" evidence="14">
    <location>
        <begin position="763"/>
        <end position="831"/>
    </location>
</feature>
<dbReference type="GO" id="GO:0008422">
    <property type="term" value="F:beta-glucosidase activity"/>
    <property type="evidence" value="ECO:0007669"/>
    <property type="project" value="UniProtKB-EC"/>
</dbReference>
<accession>A0A370THT6</accession>
<name>A0A370THT6_9HELO</name>
<dbReference type="InterPro" id="IPR013783">
    <property type="entry name" value="Ig-like_fold"/>
</dbReference>
<dbReference type="SUPFAM" id="SSF52279">
    <property type="entry name" value="Beta-D-glucan exohydrolase, C-terminal domain"/>
    <property type="match status" value="1"/>
</dbReference>
<dbReference type="Pfam" id="PF00933">
    <property type="entry name" value="Glyco_hydro_3"/>
    <property type="match status" value="1"/>
</dbReference>
<feature type="region of interest" description="Disordered" evidence="12">
    <location>
        <begin position="714"/>
        <end position="737"/>
    </location>
</feature>
<comment type="pathway">
    <text evidence="2 11">Glycan metabolism; cellulose degradation.</text>
</comment>
<keyword evidence="16" id="KW-1185">Reference proteome</keyword>
<reference evidence="15 16" key="1">
    <citation type="journal article" date="2018" name="IMA Fungus">
        <title>IMA Genome-F 9: Draft genome sequence of Annulohypoxylon stygium, Aspergillus mulundensis, Berkeleyomyces basicola (syn. Thielaviopsis basicola), Ceratocystis smalleyi, two Cercospora beticola strains, Coleophoma cylindrospora, Fusarium fracticaudum, Phialophora cf. hyalina, and Morchella septimelata.</title>
        <authorList>
            <person name="Wingfield B.D."/>
            <person name="Bills G.F."/>
            <person name="Dong Y."/>
            <person name="Huang W."/>
            <person name="Nel W.J."/>
            <person name="Swalarsk-Parry B.S."/>
            <person name="Vaghefi N."/>
            <person name="Wilken P.M."/>
            <person name="An Z."/>
            <person name="de Beer Z.W."/>
            <person name="De Vos L."/>
            <person name="Chen L."/>
            <person name="Duong T.A."/>
            <person name="Gao Y."/>
            <person name="Hammerbacher A."/>
            <person name="Kikkert J.R."/>
            <person name="Li Y."/>
            <person name="Li H."/>
            <person name="Li K."/>
            <person name="Li Q."/>
            <person name="Liu X."/>
            <person name="Ma X."/>
            <person name="Naidoo K."/>
            <person name="Pethybridge S.J."/>
            <person name="Sun J."/>
            <person name="Steenkamp E.T."/>
            <person name="van der Nest M.A."/>
            <person name="van Wyk S."/>
            <person name="Wingfield M.J."/>
            <person name="Xiong C."/>
            <person name="Yue Q."/>
            <person name="Zhang X."/>
        </authorList>
    </citation>
    <scope>NUCLEOTIDE SEQUENCE [LARGE SCALE GENOMIC DNA]</scope>
    <source>
        <strain evidence="15 16">BP 5553</strain>
    </source>
</reference>
<comment type="similarity">
    <text evidence="3 11">Belongs to the glycosyl hydrolase 3 family.</text>
</comment>
<gene>
    <name evidence="15" type="ORF">BP5553_07890</name>
</gene>
<dbReference type="Proteomes" id="UP000254866">
    <property type="component" value="Unassembled WGS sequence"/>
</dbReference>
<dbReference type="PANTHER" id="PTHR42715:SF29">
    <property type="entry name" value="BETA-GLUCOSIDASE A-RELATED"/>
    <property type="match status" value="1"/>
</dbReference>
<evidence type="ECO:0000256" key="2">
    <source>
        <dbReference type="ARBA" id="ARBA00004987"/>
    </source>
</evidence>
<keyword evidence="7" id="KW-0325">Glycoprotein</keyword>
<evidence type="ECO:0000256" key="4">
    <source>
        <dbReference type="ARBA" id="ARBA00012744"/>
    </source>
</evidence>
<dbReference type="InterPro" id="IPR036881">
    <property type="entry name" value="Glyco_hydro_3_C_sf"/>
</dbReference>
<dbReference type="Gene3D" id="3.20.20.300">
    <property type="entry name" value="Glycoside hydrolase, family 3, N-terminal domain"/>
    <property type="match status" value="1"/>
</dbReference>
<dbReference type="PROSITE" id="PS00775">
    <property type="entry name" value="GLYCOSYL_HYDROL_F3"/>
    <property type="match status" value="1"/>
</dbReference>
<evidence type="ECO:0000256" key="3">
    <source>
        <dbReference type="ARBA" id="ARBA00005336"/>
    </source>
</evidence>
<evidence type="ECO:0000256" key="6">
    <source>
        <dbReference type="ARBA" id="ARBA00022801"/>
    </source>
</evidence>
<dbReference type="OrthoDB" id="416222at2759"/>
<comment type="catalytic activity">
    <reaction evidence="1 11">
        <text>Hydrolysis of terminal, non-reducing beta-D-glucosyl residues with release of beta-D-glucose.</text>
        <dbReference type="EC" id="3.2.1.21"/>
    </reaction>
</comment>
<evidence type="ECO:0000256" key="12">
    <source>
        <dbReference type="SAM" id="MobiDB-lite"/>
    </source>
</evidence>
<evidence type="ECO:0000256" key="13">
    <source>
        <dbReference type="SAM" id="SignalP"/>
    </source>
</evidence>
<dbReference type="InterPro" id="IPR036962">
    <property type="entry name" value="Glyco_hydro_3_N_sf"/>
</dbReference>
<dbReference type="PRINTS" id="PR00133">
    <property type="entry name" value="GLHYDRLASE3"/>
</dbReference>
<dbReference type="InterPro" id="IPR001764">
    <property type="entry name" value="Glyco_hydro_3_N"/>
</dbReference>
<evidence type="ECO:0000256" key="5">
    <source>
        <dbReference type="ARBA" id="ARBA00022729"/>
    </source>
</evidence>
<dbReference type="InterPro" id="IPR026891">
    <property type="entry name" value="Fn3-like"/>
</dbReference>